<dbReference type="Proteomes" id="UP000035682">
    <property type="component" value="Unplaced"/>
</dbReference>
<proteinExistence type="predicted"/>
<accession>A0A090N0G6</accession>
<dbReference type="WBParaSite" id="SRAE_2000527800.1">
    <property type="protein sequence ID" value="SRAE_2000527800.1"/>
    <property type="gene ID" value="WBGene00265538"/>
</dbReference>
<dbReference type="RefSeq" id="XP_024509849.1">
    <property type="nucleotide sequence ID" value="XM_024644273.1"/>
</dbReference>
<name>A0A090N0G6_STRRB</name>
<feature type="compositionally biased region" description="Low complexity" evidence="1">
    <location>
        <begin position="80"/>
        <end position="96"/>
    </location>
</feature>
<evidence type="ECO:0000313" key="4">
    <source>
        <dbReference type="Proteomes" id="UP000035682"/>
    </source>
</evidence>
<evidence type="ECO:0000256" key="2">
    <source>
        <dbReference type="SAM" id="SignalP"/>
    </source>
</evidence>
<dbReference type="AlphaFoldDB" id="A0A090N0G6"/>
<keyword evidence="2" id="KW-0732">Signal</keyword>
<dbReference type="WormBase" id="SRAE_2000527800">
    <property type="protein sequence ID" value="SRP09979"/>
    <property type="gene ID" value="WBGene00265538"/>
</dbReference>
<feature type="compositionally biased region" description="Low complexity" evidence="1">
    <location>
        <begin position="151"/>
        <end position="162"/>
    </location>
</feature>
<feature type="compositionally biased region" description="Acidic residues" evidence="1">
    <location>
        <begin position="167"/>
        <end position="178"/>
    </location>
</feature>
<organism evidence="3">
    <name type="scientific">Strongyloides ratti</name>
    <name type="common">Parasitic roundworm</name>
    <dbReference type="NCBI Taxonomy" id="34506"/>
    <lineage>
        <taxon>Eukaryota</taxon>
        <taxon>Metazoa</taxon>
        <taxon>Ecdysozoa</taxon>
        <taxon>Nematoda</taxon>
        <taxon>Chromadorea</taxon>
        <taxon>Rhabditida</taxon>
        <taxon>Tylenchina</taxon>
        <taxon>Panagrolaimomorpha</taxon>
        <taxon>Strongyloidoidea</taxon>
        <taxon>Strongyloididae</taxon>
        <taxon>Strongyloides</taxon>
    </lineage>
</organism>
<dbReference type="EMBL" id="LN609529">
    <property type="protein sequence ID" value="CEF70653.1"/>
    <property type="molecule type" value="Genomic_DNA"/>
</dbReference>
<gene>
    <name evidence="3 5 6" type="ORF">SRAE_2000527800</name>
</gene>
<evidence type="ECO:0000256" key="1">
    <source>
        <dbReference type="SAM" id="MobiDB-lite"/>
    </source>
</evidence>
<feature type="signal peptide" evidence="2">
    <location>
        <begin position="1"/>
        <end position="23"/>
    </location>
</feature>
<protein>
    <submittedName>
        <fullName evidence="3 5">Uncharacterized protein</fullName>
    </submittedName>
</protein>
<evidence type="ECO:0000313" key="3">
    <source>
        <dbReference type="EMBL" id="CEF70653.1"/>
    </source>
</evidence>
<feature type="region of interest" description="Disordered" evidence="1">
    <location>
        <begin position="48"/>
        <end position="100"/>
    </location>
</feature>
<reference evidence="5" key="2">
    <citation type="submission" date="2020-12" db="UniProtKB">
        <authorList>
            <consortium name="WormBaseParasite"/>
        </authorList>
    </citation>
    <scope>IDENTIFICATION</scope>
</reference>
<keyword evidence="4" id="KW-1185">Reference proteome</keyword>
<feature type="compositionally biased region" description="Basic and acidic residues" evidence="1">
    <location>
        <begin position="121"/>
        <end position="149"/>
    </location>
</feature>
<sequence>MYHLKRLLFFFLTILVNINYLYSLQDSSNFNSINSKTFQQNDLLTSENKGNYNVERQKRQSGRGGRIIRPPVQRRPPQQRPQFQRIQQQRNAQRQQRAQELRRLEQQIRQLQQQLYQQKQRILERQRQERERRRKEAIERIRKEEERRRQTTTTTTTTTTTVKPEEEYYSGEYEEPNYEDYNQMGDDQSGSQEYDLEMDLKSQGDMRVAESFTEK</sequence>
<reference evidence="3 4" key="1">
    <citation type="submission" date="2014-09" db="EMBL/GenBank/DDBJ databases">
        <authorList>
            <person name="Martin A.A."/>
        </authorList>
    </citation>
    <scope>NUCLEOTIDE SEQUENCE</scope>
    <source>
        <strain evidence="4">ED321</strain>
        <strain evidence="3">ED321 Heterogonic</strain>
    </source>
</reference>
<feature type="chain" id="PRO_5015031505" evidence="2">
    <location>
        <begin position="24"/>
        <end position="215"/>
    </location>
</feature>
<feature type="region of interest" description="Disordered" evidence="1">
    <location>
        <begin position="121"/>
        <end position="191"/>
    </location>
</feature>
<dbReference type="CTD" id="36383031"/>
<evidence type="ECO:0000313" key="5">
    <source>
        <dbReference type="WBParaSite" id="SRAE_2000527800.1"/>
    </source>
</evidence>
<dbReference type="GeneID" id="36383031"/>
<evidence type="ECO:0000313" key="6">
    <source>
        <dbReference type="WormBase" id="SRAE_2000527800"/>
    </source>
</evidence>